<keyword evidence="1" id="KW-0732">Signal</keyword>
<sequence>MKFFNGFLILMLWLLAVVSTALNDIGTTIENTQKTTLSQPFENTTVQTEAWLLTAKSAPGYPPVEGLIRCDEYYPPNGFPYDDYGDYYTAMEPVYYQYPSFVSPCYG</sequence>
<evidence type="ECO:0000313" key="3">
    <source>
        <dbReference type="Proteomes" id="UP000091820"/>
    </source>
</evidence>
<dbReference type="EnsemblMetazoa" id="GBRI000881-RA">
    <property type="protein sequence ID" value="GBRI000881-PA"/>
    <property type="gene ID" value="GBRI000881"/>
</dbReference>
<feature type="signal peptide" evidence="1">
    <location>
        <begin position="1"/>
        <end position="20"/>
    </location>
</feature>
<protein>
    <submittedName>
        <fullName evidence="2">Uncharacterized protein</fullName>
    </submittedName>
</protein>
<evidence type="ECO:0000313" key="2">
    <source>
        <dbReference type="EnsemblMetazoa" id="GBRI000881-PA"/>
    </source>
</evidence>
<dbReference type="Proteomes" id="UP000091820">
    <property type="component" value="Unassembled WGS sequence"/>
</dbReference>
<feature type="chain" id="PRO_5008399809" evidence="1">
    <location>
        <begin position="21"/>
        <end position="107"/>
    </location>
</feature>
<name>A0A1A9VZV4_9MUSC</name>
<reference evidence="2" key="2">
    <citation type="submission" date="2020-05" db="UniProtKB">
        <authorList>
            <consortium name="EnsemblMetazoa"/>
        </authorList>
    </citation>
    <scope>IDENTIFICATION</scope>
    <source>
        <strain evidence="2">IAEA</strain>
    </source>
</reference>
<proteinExistence type="predicted"/>
<accession>A0A1A9VZV4</accession>
<dbReference type="AlphaFoldDB" id="A0A1A9VZV4"/>
<evidence type="ECO:0000256" key="1">
    <source>
        <dbReference type="SAM" id="SignalP"/>
    </source>
</evidence>
<keyword evidence="3" id="KW-1185">Reference proteome</keyword>
<dbReference type="VEuPathDB" id="VectorBase:GBRI000881"/>
<reference evidence="3" key="1">
    <citation type="submission" date="2014-03" db="EMBL/GenBank/DDBJ databases">
        <authorList>
            <person name="Aksoy S."/>
            <person name="Warren W."/>
            <person name="Wilson R.K."/>
        </authorList>
    </citation>
    <scope>NUCLEOTIDE SEQUENCE [LARGE SCALE GENOMIC DNA]</scope>
    <source>
        <strain evidence="3">IAEA</strain>
    </source>
</reference>
<organism evidence="2 3">
    <name type="scientific">Glossina brevipalpis</name>
    <dbReference type="NCBI Taxonomy" id="37001"/>
    <lineage>
        <taxon>Eukaryota</taxon>
        <taxon>Metazoa</taxon>
        <taxon>Ecdysozoa</taxon>
        <taxon>Arthropoda</taxon>
        <taxon>Hexapoda</taxon>
        <taxon>Insecta</taxon>
        <taxon>Pterygota</taxon>
        <taxon>Neoptera</taxon>
        <taxon>Endopterygota</taxon>
        <taxon>Diptera</taxon>
        <taxon>Brachycera</taxon>
        <taxon>Muscomorpha</taxon>
        <taxon>Hippoboscoidea</taxon>
        <taxon>Glossinidae</taxon>
        <taxon>Glossina</taxon>
    </lineage>
</organism>